<keyword evidence="2" id="KW-1185">Reference proteome</keyword>
<accession>A0A5E4NK04</accession>
<dbReference type="AlphaFoldDB" id="A0A5E4NK04"/>
<reference evidence="1 2" key="1">
    <citation type="submission" date="2019-08" db="EMBL/GenBank/DDBJ databases">
        <authorList>
            <person name="Alioto T."/>
            <person name="Alioto T."/>
            <person name="Gomez Garrido J."/>
        </authorList>
    </citation>
    <scope>NUCLEOTIDE SEQUENCE [LARGE SCALE GENOMIC DNA]</scope>
</reference>
<evidence type="ECO:0000313" key="2">
    <source>
        <dbReference type="Proteomes" id="UP000325440"/>
    </source>
</evidence>
<proteinExistence type="predicted"/>
<dbReference type="EMBL" id="CABPRJ010001986">
    <property type="protein sequence ID" value="VVC42724.1"/>
    <property type="molecule type" value="Genomic_DNA"/>
</dbReference>
<gene>
    <name evidence="1" type="ORF">CINCED_3A006017</name>
</gene>
<name>A0A5E4NK04_9HEMI</name>
<dbReference type="Proteomes" id="UP000325440">
    <property type="component" value="Unassembled WGS sequence"/>
</dbReference>
<sequence>MSDNVRPHIKERFCGNFSKIAIGHFKDAFSYAKFIEEIDGIISQVEDIELQECFDEFFTYTEVTSATFNTHKLLELARLFRSVYENEKVGGKKADRKYIMKFVCTPDDCAKYLRSLLPDMSKETSSAPNMNNSNPDVIPNIDPVTYYIVPRDCIGGLPKVASMN</sequence>
<organism evidence="1 2">
    <name type="scientific">Cinara cedri</name>
    <dbReference type="NCBI Taxonomy" id="506608"/>
    <lineage>
        <taxon>Eukaryota</taxon>
        <taxon>Metazoa</taxon>
        <taxon>Ecdysozoa</taxon>
        <taxon>Arthropoda</taxon>
        <taxon>Hexapoda</taxon>
        <taxon>Insecta</taxon>
        <taxon>Pterygota</taxon>
        <taxon>Neoptera</taxon>
        <taxon>Paraneoptera</taxon>
        <taxon>Hemiptera</taxon>
        <taxon>Sternorrhyncha</taxon>
        <taxon>Aphidomorpha</taxon>
        <taxon>Aphidoidea</taxon>
        <taxon>Aphididae</taxon>
        <taxon>Lachninae</taxon>
        <taxon>Cinara</taxon>
    </lineage>
</organism>
<evidence type="ECO:0000313" key="1">
    <source>
        <dbReference type="EMBL" id="VVC42724.1"/>
    </source>
</evidence>
<protein>
    <submittedName>
        <fullName evidence="1">Uncharacterized protein</fullName>
    </submittedName>
</protein>